<keyword evidence="1" id="KW-0472">Membrane</keyword>
<dbReference type="Proteomes" id="UP001381693">
    <property type="component" value="Unassembled WGS sequence"/>
</dbReference>
<evidence type="ECO:0000313" key="2">
    <source>
        <dbReference type="EMBL" id="KAK7074365.1"/>
    </source>
</evidence>
<feature type="transmembrane region" description="Helical" evidence="1">
    <location>
        <begin position="12"/>
        <end position="29"/>
    </location>
</feature>
<comment type="caution">
    <text evidence="2">The sequence shown here is derived from an EMBL/GenBank/DDBJ whole genome shotgun (WGS) entry which is preliminary data.</text>
</comment>
<keyword evidence="1" id="KW-0812">Transmembrane</keyword>
<sequence>SAQAHLLWCRDYSASLLLFILFYAYPFSAEKSLQDESPDCMALLMMYGPIEEDKE</sequence>
<reference evidence="2 3" key="1">
    <citation type="submission" date="2023-11" db="EMBL/GenBank/DDBJ databases">
        <title>Halocaridina rubra genome assembly.</title>
        <authorList>
            <person name="Smith C."/>
        </authorList>
    </citation>
    <scope>NUCLEOTIDE SEQUENCE [LARGE SCALE GENOMIC DNA]</scope>
    <source>
        <strain evidence="2">EP-1</strain>
        <tissue evidence="2">Whole</tissue>
    </source>
</reference>
<feature type="non-terminal residue" evidence="2">
    <location>
        <position position="1"/>
    </location>
</feature>
<dbReference type="EMBL" id="JAXCGZ010011640">
    <property type="protein sequence ID" value="KAK7074365.1"/>
    <property type="molecule type" value="Genomic_DNA"/>
</dbReference>
<protein>
    <submittedName>
        <fullName evidence="2">Uncharacterized protein</fullName>
    </submittedName>
</protein>
<evidence type="ECO:0000256" key="1">
    <source>
        <dbReference type="SAM" id="Phobius"/>
    </source>
</evidence>
<feature type="non-terminal residue" evidence="2">
    <location>
        <position position="55"/>
    </location>
</feature>
<keyword evidence="3" id="KW-1185">Reference proteome</keyword>
<dbReference type="AlphaFoldDB" id="A0AAN9A6S0"/>
<accession>A0AAN9A6S0</accession>
<name>A0AAN9A6S0_HALRR</name>
<organism evidence="2 3">
    <name type="scientific">Halocaridina rubra</name>
    <name type="common">Hawaiian red shrimp</name>
    <dbReference type="NCBI Taxonomy" id="373956"/>
    <lineage>
        <taxon>Eukaryota</taxon>
        <taxon>Metazoa</taxon>
        <taxon>Ecdysozoa</taxon>
        <taxon>Arthropoda</taxon>
        <taxon>Crustacea</taxon>
        <taxon>Multicrustacea</taxon>
        <taxon>Malacostraca</taxon>
        <taxon>Eumalacostraca</taxon>
        <taxon>Eucarida</taxon>
        <taxon>Decapoda</taxon>
        <taxon>Pleocyemata</taxon>
        <taxon>Caridea</taxon>
        <taxon>Atyoidea</taxon>
        <taxon>Atyidae</taxon>
        <taxon>Halocaridina</taxon>
    </lineage>
</organism>
<proteinExistence type="predicted"/>
<evidence type="ECO:0000313" key="3">
    <source>
        <dbReference type="Proteomes" id="UP001381693"/>
    </source>
</evidence>
<gene>
    <name evidence="2" type="ORF">SK128_017604</name>
</gene>
<keyword evidence="1" id="KW-1133">Transmembrane helix</keyword>